<reference evidence="5" key="1">
    <citation type="submission" date="2020-05" db="EMBL/GenBank/DDBJ databases">
        <title>Mycena genomes resolve the evolution of fungal bioluminescence.</title>
        <authorList>
            <person name="Tsai I.J."/>
        </authorList>
    </citation>
    <scope>NUCLEOTIDE SEQUENCE</scope>
    <source>
        <strain evidence="5">CCC161011</strain>
    </source>
</reference>
<feature type="region of interest" description="Disordered" evidence="3">
    <location>
        <begin position="161"/>
        <end position="208"/>
    </location>
</feature>
<evidence type="ECO:0000256" key="2">
    <source>
        <dbReference type="PROSITE-ProRule" id="PRU00176"/>
    </source>
</evidence>
<dbReference type="InterPro" id="IPR035979">
    <property type="entry name" value="RBD_domain_sf"/>
</dbReference>
<comment type="caution">
    <text evidence="5">The sequence shown here is derived from an EMBL/GenBank/DDBJ whole genome shotgun (WGS) entry which is preliminary data.</text>
</comment>
<evidence type="ECO:0000256" key="1">
    <source>
        <dbReference type="ARBA" id="ARBA00022884"/>
    </source>
</evidence>
<evidence type="ECO:0000259" key="4">
    <source>
        <dbReference type="PROSITE" id="PS50102"/>
    </source>
</evidence>
<sequence length="1050" mass="115835">MHNNCNGLTTQWELLDPPSDPSLECMSIFEAFNLQLPASFVSTSYFFPPSFSSTYIPPRLFHSDILLPFFLVLSCLNPPAPSNLSIDGKQPVQPHPPRLQHSPSMPNIWFPPHSGPIPPRLIENCRELLKRPPSPLSSSVSNALKTVNTCDDSVTRDAQIQADGVDKEESSQLQALPASAKSNRRRRLNYDQPNALITPPLTPSSSIRTAGSIESSVSYNTGVDSNVGHLQRSTREEDIGFTDPDTISTRFLLLRNVSRKVTSEGLQFAILRTLTAPHTITGTPAPPTNQSSSSLAPTIDSIKGVLLRYHESHGIAILAFYDVRQAKSAQTLLSTPTDGALADCVGEEVKLGVQRGWLDCSFVTVQDLAEMVGKSSFLAETQGSFLLAVEVITKPSDATGSENAKRDINIATVISLLKAYGGVRSFSLASDNQQTSSRKVFYVEFFDVREANAAYPALNGQVLFGMRLATFGHDSPSLEGQASSKTADSESCIPFPSSHSEKPHSQLVIRFEPAGQKSQMRERFLFIDTAGKARPRSISDGHESFEGSLNPSVPVGASDSPPYFYTSPPTSPSNSVHPPRTPDSHSRRASNHLFFDARSVSDNTPKRPRSASLNSAAGVGREHERQEDLTVITPLRTHDQDTRPPVEHFYPPMDRFPQAYHNGGVTPPLPSAFPYGYLPHPAQLMPHPGMAYGCPPSPFGYPYEYDPQAHAHNMTMGNWTFEQAMMVPGMYPGFHYPSPNGSPVSEYWQGPQTPSPQHTAYFHYPSLPPDSPPMLKLQPPPHPPLAHPVHLSLVAPPSPAAAPPSRAVVPSSGPPVPANNSAERNQLNLARIEDGQDTRTTVMIKNIPNKMSDKDLMAYIGSVCVRKIDFLYLRMDFQNGCNVGYAFVNFITVQDLLRFAKAKLGEKWNMFSSEKVLQMSYANYQGKEALVEKFKNSCIMSEKLAWQPKIFYSDGPEQGLPEPFPAPTHLRRKERSLYNRGPLYAPGMMSGLQSSLQNRREQGEEHRDRSAATRYNERPRRLRDVDDHNVYSLAQGMTSTSLIGKKPNKK</sequence>
<dbReference type="EMBL" id="JACAZI010000004">
    <property type="protein sequence ID" value="KAF7361813.1"/>
    <property type="molecule type" value="Genomic_DNA"/>
</dbReference>
<name>A0A8H7D7M1_9AGAR</name>
<dbReference type="SUPFAM" id="SSF54928">
    <property type="entry name" value="RNA-binding domain, RBD"/>
    <property type="match status" value="2"/>
</dbReference>
<dbReference type="Pfam" id="PF04059">
    <property type="entry name" value="RRM_2"/>
    <property type="match status" value="1"/>
</dbReference>
<feature type="domain" description="RRM" evidence="4">
    <location>
        <begin position="840"/>
        <end position="936"/>
    </location>
</feature>
<feature type="compositionally biased region" description="Low complexity" evidence="3">
    <location>
        <begin position="558"/>
        <end position="578"/>
    </location>
</feature>
<proteinExistence type="predicted"/>
<organism evidence="5 6">
    <name type="scientific">Mycena venus</name>
    <dbReference type="NCBI Taxonomy" id="2733690"/>
    <lineage>
        <taxon>Eukaryota</taxon>
        <taxon>Fungi</taxon>
        <taxon>Dikarya</taxon>
        <taxon>Basidiomycota</taxon>
        <taxon>Agaricomycotina</taxon>
        <taxon>Agaricomycetes</taxon>
        <taxon>Agaricomycetidae</taxon>
        <taxon>Agaricales</taxon>
        <taxon>Marasmiineae</taxon>
        <taxon>Mycenaceae</taxon>
        <taxon>Mycena</taxon>
    </lineage>
</organism>
<feature type="region of interest" description="Disordered" evidence="3">
    <location>
        <begin position="797"/>
        <end position="824"/>
    </location>
</feature>
<feature type="region of interest" description="Disordered" evidence="3">
    <location>
        <begin position="985"/>
        <end position="1028"/>
    </location>
</feature>
<dbReference type="AlphaFoldDB" id="A0A8H7D7M1"/>
<keyword evidence="6" id="KW-1185">Reference proteome</keyword>
<dbReference type="InterPro" id="IPR034862">
    <property type="entry name" value="Fungal_Mei2-like_RRM3"/>
</dbReference>
<protein>
    <submittedName>
        <fullName evidence="5">Meiosis protein mei2</fullName>
    </submittedName>
</protein>
<dbReference type="InterPro" id="IPR000504">
    <property type="entry name" value="RRM_dom"/>
</dbReference>
<evidence type="ECO:0000313" key="5">
    <source>
        <dbReference type="EMBL" id="KAF7361813.1"/>
    </source>
</evidence>
<gene>
    <name evidence="5" type="ORF">MVEN_00525500</name>
</gene>
<keyword evidence="1 2" id="KW-0694">RNA-binding</keyword>
<evidence type="ECO:0000256" key="3">
    <source>
        <dbReference type="SAM" id="MobiDB-lite"/>
    </source>
</evidence>
<dbReference type="GO" id="GO:0003723">
    <property type="term" value="F:RNA binding"/>
    <property type="evidence" value="ECO:0007669"/>
    <property type="project" value="UniProtKB-UniRule"/>
</dbReference>
<dbReference type="InterPro" id="IPR007201">
    <property type="entry name" value="Mei2-like_Rrm_C"/>
</dbReference>
<dbReference type="CDD" id="cd12532">
    <property type="entry name" value="RRM3_MEI2_fungi"/>
    <property type="match status" value="1"/>
</dbReference>
<evidence type="ECO:0000313" key="6">
    <source>
        <dbReference type="Proteomes" id="UP000620124"/>
    </source>
</evidence>
<dbReference type="Proteomes" id="UP000620124">
    <property type="component" value="Unassembled WGS sequence"/>
</dbReference>
<dbReference type="InterPro" id="IPR012677">
    <property type="entry name" value="Nucleotide-bd_a/b_plait_sf"/>
</dbReference>
<feature type="compositionally biased region" description="Basic and acidic residues" evidence="3">
    <location>
        <begin position="998"/>
        <end position="1028"/>
    </location>
</feature>
<dbReference type="PROSITE" id="PS50102">
    <property type="entry name" value="RRM"/>
    <property type="match status" value="1"/>
</dbReference>
<dbReference type="Gene3D" id="3.30.70.330">
    <property type="match status" value="2"/>
</dbReference>
<feature type="region of interest" description="Disordered" evidence="3">
    <location>
        <begin position="475"/>
        <end position="504"/>
    </location>
</feature>
<feature type="region of interest" description="Disordered" evidence="3">
    <location>
        <begin position="535"/>
        <end position="645"/>
    </location>
</feature>
<dbReference type="Pfam" id="PF00076">
    <property type="entry name" value="RRM_1"/>
    <property type="match status" value="1"/>
</dbReference>
<accession>A0A8H7D7M1</accession>
<feature type="compositionally biased region" description="Basic and acidic residues" evidence="3">
    <location>
        <begin position="636"/>
        <end position="645"/>
    </location>
</feature>
<dbReference type="OrthoDB" id="417481at2759"/>
<dbReference type="PANTHER" id="PTHR23189">
    <property type="entry name" value="RNA RECOGNITION MOTIF-CONTAINING"/>
    <property type="match status" value="1"/>
</dbReference>